<proteinExistence type="predicted"/>
<evidence type="ECO:0000313" key="2">
    <source>
        <dbReference type="EMBL" id="KAJ5115375.1"/>
    </source>
</evidence>
<dbReference type="EMBL" id="JAPMSZ010000001">
    <property type="protein sequence ID" value="KAJ5115375.1"/>
    <property type="molecule type" value="Genomic_DNA"/>
</dbReference>
<protein>
    <recommendedName>
        <fullName evidence="1">AB hydrolase-1 domain-containing protein</fullName>
    </recommendedName>
</protein>
<gene>
    <name evidence="2" type="ORF">NUU61_001134</name>
</gene>
<dbReference type="GO" id="GO:0072330">
    <property type="term" value="P:monocarboxylic acid biosynthetic process"/>
    <property type="evidence" value="ECO:0007669"/>
    <property type="project" value="UniProtKB-ARBA"/>
</dbReference>
<dbReference type="SUPFAM" id="SSF53474">
    <property type="entry name" value="alpha/beta-Hydrolases"/>
    <property type="match status" value="1"/>
</dbReference>
<name>A0A9W9GAW7_9EURO</name>
<dbReference type="GO" id="GO:0017000">
    <property type="term" value="P:antibiotic biosynthetic process"/>
    <property type="evidence" value="ECO:0007669"/>
    <property type="project" value="UniProtKB-ARBA"/>
</dbReference>
<dbReference type="InterPro" id="IPR052897">
    <property type="entry name" value="Sec-Metab_Biosynth_Hydrolase"/>
</dbReference>
<dbReference type="OrthoDB" id="1263307at2759"/>
<accession>A0A9W9GAW7</accession>
<dbReference type="PANTHER" id="PTHR37017">
    <property type="entry name" value="AB HYDROLASE-1 DOMAIN-CONTAINING PROTEIN-RELATED"/>
    <property type="match status" value="1"/>
</dbReference>
<organism evidence="2 3">
    <name type="scientific">Penicillium alfredii</name>
    <dbReference type="NCBI Taxonomy" id="1506179"/>
    <lineage>
        <taxon>Eukaryota</taxon>
        <taxon>Fungi</taxon>
        <taxon>Dikarya</taxon>
        <taxon>Ascomycota</taxon>
        <taxon>Pezizomycotina</taxon>
        <taxon>Eurotiomycetes</taxon>
        <taxon>Eurotiomycetidae</taxon>
        <taxon>Eurotiales</taxon>
        <taxon>Aspergillaceae</taxon>
        <taxon>Penicillium</taxon>
    </lineage>
</organism>
<dbReference type="Proteomes" id="UP001141434">
    <property type="component" value="Unassembled WGS sequence"/>
</dbReference>
<reference evidence="2" key="1">
    <citation type="submission" date="2022-11" db="EMBL/GenBank/DDBJ databases">
        <authorList>
            <person name="Petersen C."/>
        </authorList>
    </citation>
    <scope>NUCLEOTIDE SEQUENCE</scope>
    <source>
        <strain evidence="2">IBT 34128</strain>
    </source>
</reference>
<dbReference type="Pfam" id="PF12697">
    <property type="entry name" value="Abhydrolase_6"/>
    <property type="match status" value="1"/>
</dbReference>
<evidence type="ECO:0000259" key="1">
    <source>
        <dbReference type="Pfam" id="PF12697"/>
    </source>
</evidence>
<dbReference type="Gene3D" id="3.40.50.1820">
    <property type="entry name" value="alpha/beta hydrolase"/>
    <property type="match status" value="1"/>
</dbReference>
<dbReference type="AlphaFoldDB" id="A0A9W9GAW7"/>
<keyword evidence="3" id="KW-1185">Reference proteome</keyword>
<dbReference type="InterPro" id="IPR000073">
    <property type="entry name" value="AB_hydrolase_1"/>
</dbReference>
<dbReference type="GeneID" id="81390884"/>
<comment type="caution">
    <text evidence="2">The sequence shown here is derived from an EMBL/GenBank/DDBJ whole genome shotgun (WGS) entry which is preliminary data.</text>
</comment>
<dbReference type="InterPro" id="IPR029058">
    <property type="entry name" value="AB_hydrolase_fold"/>
</dbReference>
<reference evidence="2" key="2">
    <citation type="journal article" date="2023" name="IMA Fungus">
        <title>Comparative genomic study of the Penicillium genus elucidates a diverse pangenome and 15 lateral gene transfer events.</title>
        <authorList>
            <person name="Petersen C."/>
            <person name="Sorensen T."/>
            <person name="Nielsen M.R."/>
            <person name="Sondergaard T.E."/>
            <person name="Sorensen J.L."/>
            <person name="Fitzpatrick D.A."/>
            <person name="Frisvad J.C."/>
            <person name="Nielsen K.L."/>
        </authorList>
    </citation>
    <scope>NUCLEOTIDE SEQUENCE</scope>
    <source>
        <strain evidence="2">IBT 34128</strain>
    </source>
</reference>
<evidence type="ECO:0000313" key="3">
    <source>
        <dbReference type="Proteomes" id="UP001141434"/>
    </source>
</evidence>
<sequence>MASQQFSVVLCHGSYHTPAPYQPLIDALTARGIDAYCPQRPSCDLSRLNVGDVHNPDFDREPPPGGYPTAEEDATEVGKLVDQLIAEGKSVLLAGHSSGGWVAAEAAQPARQAHVRAQAGHSGGIIGIFFIGAFIIPKGESVDSFFQPADGEPVAPPFVRFHKFGMDGLGIVVDAPRFFFNGVDDAAAQKWAATLTAAPIMTSPLTHDPYSTLPCAYLVLEQDCALPKGYQEGMVAMQSSKSKPFTIYRGPCGHSPHLSWTSGLVETIEEFRNGIA</sequence>
<feature type="domain" description="AB hydrolase-1" evidence="1">
    <location>
        <begin position="8"/>
        <end position="259"/>
    </location>
</feature>
<dbReference type="PANTHER" id="PTHR37017:SF11">
    <property type="entry name" value="ESTERASE_LIPASE_THIOESTERASE DOMAIN-CONTAINING PROTEIN"/>
    <property type="match status" value="1"/>
</dbReference>
<dbReference type="RefSeq" id="XP_056516566.1">
    <property type="nucleotide sequence ID" value="XM_056651716.1"/>
</dbReference>